<dbReference type="Proteomes" id="UP000324897">
    <property type="component" value="Unassembled WGS sequence"/>
</dbReference>
<dbReference type="SUPFAM" id="SSF53448">
    <property type="entry name" value="Nucleotide-diphospho-sugar transferases"/>
    <property type="match status" value="1"/>
</dbReference>
<dbReference type="PANTHER" id="PTHR11183">
    <property type="entry name" value="GLYCOGENIN SUBFAMILY MEMBER"/>
    <property type="match status" value="1"/>
</dbReference>
<feature type="transmembrane region" description="Helical" evidence="2">
    <location>
        <begin position="376"/>
        <end position="395"/>
    </location>
</feature>
<sequence length="450" mass="50530">MGRSWWRPLALWLLVAAASVVSAAAGEEAAAVAGAAPRRHAYAAMMYMGTPRDYEFYVATRVMMRSLGRLSAAADRVVIASLDVPPRWVQALKDDGAEGGPCGESEESLRETRRISTLRFKLTLNKLYAWSLVSYERVVMLDSDNIFLQNTDELFQCGKFCAVFINPCIFPYRPLCASAIKDVFKNMLHELAVGLENPDGADQGFLASYFPDLLDQPMFHPPANGTKLDDLKLRWSIPCGPNSVDYIPSAPWFKPWYWWSWPVLPLGLSWHEQRRENLGYSSELPVVLFQALLYVGVIAVTRLARPSLSKMCYNRRTEKSTIVVAVWSILAAYTIPFFIVPRTIHPLLGWPLYLLGSFSLSSIVINIFLLHPLSVLTTWFGIIGALFVMACPWYLNGVVRALAVFAYAFCCAPLIWASLVKTMSSLQVLIERDAFRLGEPNQSAEFTKLY</sequence>
<proteinExistence type="predicted"/>
<evidence type="ECO:0000313" key="5">
    <source>
        <dbReference type="Proteomes" id="UP000324897"/>
    </source>
</evidence>
<evidence type="ECO:0000256" key="2">
    <source>
        <dbReference type="SAM" id="Phobius"/>
    </source>
</evidence>
<comment type="caution">
    <text evidence="4">The sequence shown here is derived from an EMBL/GenBank/DDBJ whole genome shotgun (WGS) entry which is preliminary data.</text>
</comment>
<feature type="transmembrane region" description="Helical" evidence="2">
    <location>
        <begin position="322"/>
        <end position="344"/>
    </location>
</feature>
<keyword evidence="3" id="KW-0732">Signal</keyword>
<evidence type="ECO:0000256" key="3">
    <source>
        <dbReference type="SAM" id="SignalP"/>
    </source>
</evidence>
<protein>
    <recommendedName>
        <fullName evidence="6">Glucuronosyltransferase PGSIP8</fullName>
    </recommendedName>
</protein>
<gene>
    <name evidence="4" type="ORF">EJB05_54610</name>
</gene>
<dbReference type="Gene3D" id="3.90.550.10">
    <property type="entry name" value="Spore Coat Polysaccharide Biosynthesis Protein SpsA, Chain A"/>
    <property type="match status" value="1"/>
</dbReference>
<feature type="transmembrane region" description="Helical" evidence="2">
    <location>
        <begin position="401"/>
        <end position="420"/>
    </location>
</feature>
<feature type="transmembrane region" description="Helical" evidence="2">
    <location>
        <begin position="350"/>
        <end position="369"/>
    </location>
</feature>
<keyword evidence="2" id="KW-0472">Membrane</keyword>
<accession>A0A5J9SM01</accession>
<reference evidence="4 5" key="1">
    <citation type="journal article" date="2019" name="Sci. Rep.">
        <title>A high-quality genome of Eragrostis curvula grass provides insights into Poaceae evolution and supports new strategies to enhance forage quality.</title>
        <authorList>
            <person name="Carballo J."/>
            <person name="Santos B.A.C.M."/>
            <person name="Zappacosta D."/>
            <person name="Garbus I."/>
            <person name="Selva J.P."/>
            <person name="Gallo C.A."/>
            <person name="Diaz A."/>
            <person name="Albertini E."/>
            <person name="Caccamo M."/>
            <person name="Echenique V."/>
        </authorList>
    </citation>
    <scope>NUCLEOTIDE SEQUENCE [LARGE SCALE GENOMIC DNA]</scope>
    <source>
        <strain evidence="5">cv. Victoria</strain>
        <tissue evidence="4">Leaf</tissue>
    </source>
</reference>
<name>A0A5J9SM01_9POAL</name>
<keyword evidence="1" id="KW-0464">Manganese</keyword>
<feature type="signal peptide" evidence="3">
    <location>
        <begin position="1"/>
        <end position="23"/>
    </location>
</feature>
<dbReference type="AlphaFoldDB" id="A0A5J9SM01"/>
<evidence type="ECO:0008006" key="6">
    <source>
        <dbReference type="Google" id="ProtNLM"/>
    </source>
</evidence>
<dbReference type="OrthoDB" id="2014201at2759"/>
<evidence type="ECO:0000256" key="1">
    <source>
        <dbReference type="ARBA" id="ARBA00023211"/>
    </source>
</evidence>
<dbReference type="Gramene" id="TVT99983">
    <property type="protein sequence ID" value="TVT99983"/>
    <property type="gene ID" value="EJB05_54610"/>
</dbReference>
<dbReference type="EMBL" id="RWGY01000648">
    <property type="protein sequence ID" value="TVT99983.1"/>
    <property type="molecule type" value="Genomic_DNA"/>
</dbReference>
<feature type="transmembrane region" description="Helical" evidence="2">
    <location>
        <begin position="284"/>
        <end position="301"/>
    </location>
</feature>
<organism evidence="4 5">
    <name type="scientific">Eragrostis curvula</name>
    <name type="common">weeping love grass</name>
    <dbReference type="NCBI Taxonomy" id="38414"/>
    <lineage>
        <taxon>Eukaryota</taxon>
        <taxon>Viridiplantae</taxon>
        <taxon>Streptophyta</taxon>
        <taxon>Embryophyta</taxon>
        <taxon>Tracheophyta</taxon>
        <taxon>Spermatophyta</taxon>
        <taxon>Magnoliopsida</taxon>
        <taxon>Liliopsida</taxon>
        <taxon>Poales</taxon>
        <taxon>Poaceae</taxon>
        <taxon>PACMAD clade</taxon>
        <taxon>Chloridoideae</taxon>
        <taxon>Eragrostideae</taxon>
        <taxon>Eragrostidinae</taxon>
        <taxon>Eragrostis</taxon>
    </lineage>
</organism>
<evidence type="ECO:0000313" key="4">
    <source>
        <dbReference type="EMBL" id="TVT99983.1"/>
    </source>
</evidence>
<keyword evidence="2" id="KW-0812">Transmembrane</keyword>
<keyword evidence="2" id="KW-1133">Transmembrane helix</keyword>
<feature type="chain" id="PRO_5023864624" description="Glucuronosyltransferase PGSIP8" evidence="3">
    <location>
        <begin position="24"/>
        <end position="450"/>
    </location>
</feature>
<dbReference type="InterPro" id="IPR050587">
    <property type="entry name" value="GNT1/Glycosyltrans_8"/>
</dbReference>
<dbReference type="InterPro" id="IPR029044">
    <property type="entry name" value="Nucleotide-diphossugar_trans"/>
</dbReference>
<keyword evidence="5" id="KW-1185">Reference proteome</keyword>